<dbReference type="OMA" id="CWASTIH"/>
<protein>
    <submittedName>
        <fullName evidence="1">ATP-dependent DNA helicase</fullName>
    </submittedName>
</protein>
<reference evidence="1" key="1">
    <citation type="submission" date="2017-05" db="UniProtKB">
        <authorList>
            <consortium name="EnsemblMetazoa"/>
        </authorList>
    </citation>
    <scope>IDENTIFICATION</scope>
</reference>
<organism evidence="1">
    <name type="scientific">Amphimedon queenslandica</name>
    <name type="common">Sponge</name>
    <dbReference type="NCBI Taxonomy" id="400682"/>
    <lineage>
        <taxon>Eukaryota</taxon>
        <taxon>Metazoa</taxon>
        <taxon>Porifera</taxon>
        <taxon>Demospongiae</taxon>
        <taxon>Heteroscleromorpha</taxon>
        <taxon>Haplosclerida</taxon>
        <taxon>Niphatidae</taxon>
        <taxon>Amphimedon</taxon>
    </lineage>
</organism>
<accession>A0A1X7TT95</accession>
<dbReference type="EnsemblMetazoa" id="Aqu2.1.18374_001">
    <property type="protein sequence ID" value="Aqu2.1.18374_001"/>
    <property type="gene ID" value="Aqu2.1.18374"/>
</dbReference>
<dbReference type="PANTHER" id="PTHR47642:SF3">
    <property type="entry name" value="ATP-DEPENDENT DNA HELICASE"/>
    <property type="match status" value="1"/>
</dbReference>
<evidence type="ECO:0000313" key="1">
    <source>
        <dbReference type="EnsemblMetazoa" id="Aqu2.1.18374_001"/>
    </source>
</evidence>
<dbReference type="InterPro" id="IPR051055">
    <property type="entry name" value="PIF1_helicase"/>
</dbReference>
<sequence>MDDLLEHEAVPIEPVTAKVYGKQGVTSQHTLLPLLPCWASTIHKVLGLYLDAAVINLGPKMFEDIMTLVALSRVRTLQGVALLGQVKQKITSSTAANDEMDRLRNHRL</sequence>
<dbReference type="InParanoid" id="A0A1X7TT95"/>
<name>A0A1X7TT95_AMPQE</name>
<dbReference type="OrthoDB" id="416437at2759"/>
<dbReference type="AlphaFoldDB" id="A0A1X7TT95"/>
<dbReference type="PANTHER" id="PTHR47642">
    <property type="entry name" value="ATP-DEPENDENT DNA HELICASE"/>
    <property type="match status" value="1"/>
</dbReference>
<proteinExistence type="predicted"/>